<dbReference type="GO" id="GO:0008270">
    <property type="term" value="F:zinc ion binding"/>
    <property type="evidence" value="ECO:0007669"/>
    <property type="project" value="UniProtKB-UniRule"/>
</dbReference>
<comment type="function">
    <text evidence="11">Catalyzes the ATP-dependent conversion of 7-carboxy-7-deazaguanine (CDG) to 7-cyano-7-deazaguanine (preQ(0)).</text>
</comment>
<name>A0A2P5SVG6_9GAMM</name>
<feature type="binding site" evidence="11">
    <location>
        <position position="197"/>
    </location>
    <ligand>
        <name>Zn(2+)</name>
        <dbReference type="ChEBI" id="CHEBI:29105"/>
    </ligand>
</feature>
<keyword evidence="4 11" id="KW-0547">Nucleotide-binding</keyword>
<comment type="similarity">
    <text evidence="8 11">Belongs to the QueC family.</text>
</comment>
<dbReference type="GO" id="GO:0005524">
    <property type="term" value="F:ATP binding"/>
    <property type="evidence" value="ECO:0007669"/>
    <property type="project" value="UniProtKB-UniRule"/>
</dbReference>
<evidence type="ECO:0000256" key="2">
    <source>
        <dbReference type="ARBA" id="ARBA00022598"/>
    </source>
</evidence>
<accession>A0A2P5SVG6</accession>
<dbReference type="Proteomes" id="UP000296144">
    <property type="component" value="Unassembled WGS sequence"/>
</dbReference>
<dbReference type="PANTHER" id="PTHR42914">
    <property type="entry name" value="7-CYANO-7-DEAZAGUANINE SYNTHASE"/>
    <property type="match status" value="1"/>
</dbReference>
<evidence type="ECO:0000256" key="11">
    <source>
        <dbReference type="HAMAP-Rule" id="MF_01633"/>
    </source>
</evidence>
<keyword evidence="2 11" id="KW-0436">Ligase</keyword>
<comment type="catalytic activity">
    <reaction evidence="10 11">
        <text>7-carboxy-7-carbaguanine + NH4(+) + 2 ATP = 7-cyano-7-carbaguanine + 2 AMP + 2 diphosphate + 2 H(+)</text>
        <dbReference type="Rhea" id="RHEA:27982"/>
        <dbReference type="ChEBI" id="CHEBI:15378"/>
        <dbReference type="ChEBI" id="CHEBI:28938"/>
        <dbReference type="ChEBI" id="CHEBI:30616"/>
        <dbReference type="ChEBI" id="CHEBI:33019"/>
        <dbReference type="ChEBI" id="CHEBI:45075"/>
        <dbReference type="ChEBI" id="CHEBI:61036"/>
        <dbReference type="ChEBI" id="CHEBI:456215"/>
        <dbReference type="EC" id="6.3.4.20"/>
    </reaction>
</comment>
<dbReference type="NCBIfam" id="NF008317">
    <property type="entry name" value="PRK11106.1"/>
    <property type="match status" value="1"/>
</dbReference>
<dbReference type="Gene3D" id="3.40.50.620">
    <property type="entry name" value="HUPs"/>
    <property type="match status" value="1"/>
</dbReference>
<evidence type="ECO:0000256" key="8">
    <source>
        <dbReference type="ARBA" id="ARBA00037993"/>
    </source>
</evidence>
<dbReference type="PANTHER" id="PTHR42914:SF1">
    <property type="entry name" value="7-CYANO-7-DEAZAGUANINE SYNTHASE"/>
    <property type="match status" value="1"/>
</dbReference>
<proteinExistence type="inferred from homology"/>
<evidence type="ECO:0000256" key="9">
    <source>
        <dbReference type="ARBA" id="ARBA00039149"/>
    </source>
</evidence>
<protein>
    <recommendedName>
        <fullName evidence="9 11">7-cyano-7-deazaguanine synthase</fullName>
        <ecNumber evidence="9 11">6.3.4.20</ecNumber>
    </recommendedName>
    <alternativeName>
        <fullName evidence="11">7-cyano-7-carbaguanine synthase</fullName>
    </alternativeName>
    <alternativeName>
        <fullName evidence="11">PreQ(0) synthase</fullName>
    </alternativeName>
    <alternativeName>
        <fullName evidence="11">Queuosine biosynthesis protein QueC</fullName>
    </alternativeName>
</protein>
<gene>
    <name evidence="11" type="primary">queC</name>
    <name evidence="12" type="ORF">CRV10_03155</name>
</gene>
<sequence>MKRAIVLFSGGQDSTTCLVQALHQYDEIHCITFDYKQRHHKEIMVASQLISILKLKIHKILDITILKELAISSLTNENISVPHHQELKGELPNTFVPGRNILFLLLSSIYAYTVKAETIITGICETDFSGYPDCRETFIKSLNKVINLGITSNIRFETPLMKLNKAEIWALADYWNQFLLIKEKTLTCYNGIIGNGCGYCSACHLRSNGLNVYLKDRYNILKEVKLKNNLK</sequence>
<keyword evidence="3 11" id="KW-0479">Metal-binding</keyword>
<feature type="binding site" evidence="11">
    <location>
        <position position="200"/>
    </location>
    <ligand>
        <name>Zn(2+)</name>
        <dbReference type="ChEBI" id="CHEBI:29105"/>
    </ligand>
</feature>
<keyword evidence="5 11" id="KW-0671">Queuosine biosynthesis</keyword>
<reference evidence="12 13" key="1">
    <citation type="journal article" date="2018" name="Genome Biol. Evol.">
        <title>Cladogenesis and Genomic Streamlining in Extracellular Endosymbionts of Tropical Stink Bugs.</title>
        <authorList>
            <person name="Otero-Bravo A."/>
            <person name="Goffredi S."/>
            <person name="Sabree Z.L."/>
        </authorList>
    </citation>
    <scope>NUCLEOTIDE SEQUENCE [LARGE SCALE GENOMIC DNA]</scope>
    <source>
        <strain evidence="12 13">SoEL</strain>
    </source>
</reference>
<dbReference type="UniPathway" id="UPA00391"/>
<keyword evidence="7 11" id="KW-0067">ATP-binding</keyword>
<evidence type="ECO:0000256" key="5">
    <source>
        <dbReference type="ARBA" id="ARBA00022785"/>
    </source>
</evidence>
<evidence type="ECO:0000256" key="10">
    <source>
        <dbReference type="ARBA" id="ARBA00047890"/>
    </source>
</evidence>
<comment type="cofactor">
    <cofactor evidence="11">
        <name>Zn(2+)</name>
        <dbReference type="ChEBI" id="CHEBI:29105"/>
    </cofactor>
    <text evidence="11">Binds 1 zinc ion per subunit.</text>
</comment>
<evidence type="ECO:0000256" key="7">
    <source>
        <dbReference type="ARBA" id="ARBA00022840"/>
    </source>
</evidence>
<dbReference type="EMBL" id="PDKU01000005">
    <property type="protein sequence ID" value="PPI86325.1"/>
    <property type="molecule type" value="Genomic_DNA"/>
</dbReference>
<dbReference type="NCBIfam" id="TIGR00364">
    <property type="entry name" value="7-cyano-7-deazaguanine synthase QueC"/>
    <property type="match status" value="1"/>
</dbReference>
<feature type="binding site" evidence="11">
    <location>
        <position position="188"/>
    </location>
    <ligand>
        <name>Zn(2+)</name>
        <dbReference type="ChEBI" id="CHEBI:29105"/>
    </ligand>
</feature>
<dbReference type="SUPFAM" id="SSF52402">
    <property type="entry name" value="Adenine nucleotide alpha hydrolases-like"/>
    <property type="match status" value="1"/>
</dbReference>
<dbReference type="InterPro" id="IPR018317">
    <property type="entry name" value="QueC"/>
</dbReference>
<dbReference type="PIRSF" id="PIRSF006293">
    <property type="entry name" value="ExsB"/>
    <property type="match status" value="1"/>
</dbReference>
<dbReference type="AlphaFoldDB" id="A0A2P5SVG6"/>
<comment type="pathway">
    <text evidence="1 11">Purine metabolism; 7-cyano-7-deazaguanine biosynthesis.</text>
</comment>
<organism evidence="12 13">
    <name type="scientific">Candidatus Pantoea edessiphila</name>
    <dbReference type="NCBI Taxonomy" id="2044610"/>
    <lineage>
        <taxon>Bacteria</taxon>
        <taxon>Pseudomonadati</taxon>
        <taxon>Pseudomonadota</taxon>
        <taxon>Gammaproteobacteria</taxon>
        <taxon>Enterobacterales</taxon>
        <taxon>Erwiniaceae</taxon>
        <taxon>Pantoea</taxon>
    </lineage>
</organism>
<dbReference type="GO" id="GO:0008616">
    <property type="term" value="P:tRNA queuosine(34) biosynthetic process"/>
    <property type="evidence" value="ECO:0007669"/>
    <property type="project" value="UniProtKB-UniRule"/>
</dbReference>
<feature type="binding site" evidence="11">
    <location>
        <position position="203"/>
    </location>
    <ligand>
        <name>Zn(2+)</name>
        <dbReference type="ChEBI" id="CHEBI:29105"/>
    </ligand>
</feature>
<comment type="caution">
    <text evidence="12">The sequence shown here is derived from an EMBL/GenBank/DDBJ whole genome shotgun (WGS) entry which is preliminary data.</text>
</comment>
<dbReference type="RefSeq" id="WP_136130390.1">
    <property type="nucleotide sequence ID" value="NZ_PDKU01000005.1"/>
</dbReference>
<evidence type="ECO:0000313" key="12">
    <source>
        <dbReference type="EMBL" id="PPI86325.1"/>
    </source>
</evidence>
<evidence type="ECO:0000313" key="13">
    <source>
        <dbReference type="Proteomes" id="UP000296144"/>
    </source>
</evidence>
<keyword evidence="6 11" id="KW-0862">Zinc</keyword>
<dbReference type="InterPro" id="IPR014729">
    <property type="entry name" value="Rossmann-like_a/b/a_fold"/>
</dbReference>
<dbReference type="CDD" id="cd01995">
    <property type="entry name" value="QueC-like"/>
    <property type="match status" value="1"/>
</dbReference>
<evidence type="ECO:0000256" key="1">
    <source>
        <dbReference type="ARBA" id="ARBA00005061"/>
    </source>
</evidence>
<evidence type="ECO:0000256" key="4">
    <source>
        <dbReference type="ARBA" id="ARBA00022741"/>
    </source>
</evidence>
<dbReference type="OrthoDB" id="9789567at2"/>
<dbReference type="EC" id="6.3.4.20" evidence="9 11"/>
<keyword evidence="13" id="KW-1185">Reference proteome</keyword>
<dbReference type="Pfam" id="PF06508">
    <property type="entry name" value="QueC"/>
    <property type="match status" value="1"/>
</dbReference>
<feature type="binding site" evidence="11">
    <location>
        <begin position="8"/>
        <end position="18"/>
    </location>
    <ligand>
        <name>ATP</name>
        <dbReference type="ChEBI" id="CHEBI:30616"/>
    </ligand>
</feature>
<dbReference type="HAMAP" id="MF_01633">
    <property type="entry name" value="QueC"/>
    <property type="match status" value="1"/>
</dbReference>
<evidence type="ECO:0000256" key="3">
    <source>
        <dbReference type="ARBA" id="ARBA00022723"/>
    </source>
</evidence>
<dbReference type="GO" id="GO:0016879">
    <property type="term" value="F:ligase activity, forming carbon-nitrogen bonds"/>
    <property type="evidence" value="ECO:0007669"/>
    <property type="project" value="UniProtKB-UniRule"/>
</dbReference>
<evidence type="ECO:0000256" key="6">
    <source>
        <dbReference type="ARBA" id="ARBA00022833"/>
    </source>
</evidence>